<accession>A0A0U2IG89</accession>
<sequence>MLICDCFVLGGLMFSARNVTVRTKDKLGKPELYEQL</sequence>
<name>A0A0U2IG89_ACAPC</name>
<organism evidence="1">
    <name type="scientific">Acartia pacifica</name>
    <name type="common">Copepod</name>
    <dbReference type="NCBI Taxonomy" id="335913"/>
    <lineage>
        <taxon>Eukaryota</taxon>
        <taxon>Metazoa</taxon>
        <taxon>Ecdysozoa</taxon>
        <taxon>Arthropoda</taxon>
        <taxon>Crustacea</taxon>
        <taxon>Multicrustacea</taxon>
        <taxon>Hexanauplia</taxon>
        <taxon>Copepoda</taxon>
        <taxon>Calanoida</taxon>
        <taxon>Acartiidae</taxon>
        <taxon>Acartia</taxon>
    </lineage>
</organism>
<protein>
    <submittedName>
        <fullName evidence="1">Uncharacterized protein</fullName>
    </submittedName>
</protein>
<proteinExistence type="evidence at transcript level"/>
<dbReference type="AlphaFoldDB" id="A0A0U2IG89"/>
<dbReference type="EMBL" id="KT754681">
    <property type="protein sequence ID" value="ALS04515.1"/>
    <property type="molecule type" value="mRNA"/>
</dbReference>
<reference evidence="1" key="1">
    <citation type="journal article" date="2015" name="Sci. Rep.">
        <title>Spliced leader RNA trans-splicing discovered in copepods.</title>
        <authorList>
            <person name="Yang F."/>
            <person name="Xu D."/>
            <person name="Zhuang Y."/>
            <person name="Yi X."/>
            <person name="Huang Y."/>
            <person name="Chen H."/>
            <person name="Lin S."/>
            <person name="Campbell D.A."/>
            <person name="Sturm N.R."/>
            <person name="Liu G."/>
            <person name="Zhang H."/>
        </authorList>
    </citation>
    <scope>NUCLEOTIDE SEQUENCE</scope>
</reference>
<evidence type="ECO:0000313" key="1">
    <source>
        <dbReference type="EMBL" id="ALS04515.1"/>
    </source>
</evidence>